<keyword evidence="3" id="KW-1185">Reference proteome</keyword>
<sequence>MSNEDSAAGPTGKLRTQALVHLSAFLASAGVFISLDNWALATGAGVPTLLAILAGLLAGFFMSHIFHEWGHFFGARLAGAATTIKAQPAPLFFDFDYAGSTARQTLALSAGGPLGNVLVIVLTLYSLPVVSPGRAALLAGMVGSLVFVLFLELPVTRRIRSGEAPIDAMMGHFGQGKPLFRRCTRLGVAAGAATFLTLLVL</sequence>
<feature type="transmembrane region" description="Helical" evidence="1">
    <location>
        <begin position="18"/>
        <end position="40"/>
    </location>
</feature>
<dbReference type="AlphaFoldDB" id="A0A5C8ZNP9"/>
<dbReference type="OrthoDB" id="7061748at2"/>
<keyword evidence="1" id="KW-0812">Transmembrane</keyword>
<dbReference type="EMBL" id="VRYZ01000009">
    <property type="protein sequence ID" value="TXS89384.1"/>
    <property type="molecule type" value="Genomic_DNA"/>
</dbReference>
<reference evidence="2 3" key="1">
    <citation type="submission" date="2019-08" db="EMBL/GenBank/DDBJ databases">
        <title>Parahaliea maris sp. nov., isolated from the surface seawater.</title>
        <authorList>
            <person name="Liu Y."/>
        </authorList>
    </citation>
    <scope>NUCLEOTIDE SEQUENCE [LARGE SCALE GENOMIC DNA]</scope>
    <source>
        <strain evidence="2 3">S2-26</strain>
    </source>
</reference>
<evidence type="ECO:0000256" key="1">
    <source>
        <dbReference type="SAM" id="Phobius"/>
    </source>
</evidence>
<dbReference type="Proteomes" id="UP000321933">
    <property type="component" value="Unassembled WGS sequence"/>
</dbReference>
<keyword evidence="1" id="KW-0472">Membrane</keyword>
<accession>A0A5C8ZNP9</accession>
<gene>
    <name evidence="2" type="ORF">FVW59_17870</name>
</gene>
<protein>
    <recommendedName>
        <fullName evidence="4">Peptidase M50 domain-containing protein</fullName>
    </recommendedName>
</protein>
<evidence type="ECO:0000313" key="3">
    <source>
        <dbReference type="Proteomes" id="UP000321933"/>
    </source>
</evidence>
<evidence type="ECO:0000313" key="2">
    <source>
        <dbReference type="EMBL" id="TXS89384.1"/>
    </source>
</evidence>
<organism evidence="2 3">
    <name type="scientific">Parahaliea aestuarii</name>
    <dbReference type="NCBI Taxonomy" id="1852021"/>
    <lineage>
        <taxon>Bacteria</taxon>
        <taxon>Pseudomonadati</taxon>
        <taxon>Pseudomonadota</taxon>
        <taxon>Gammaproteobacteria</taxon>
        <taxon>Cellvibrionales</taxon>
        <taxon>Halieaceae</taxon>
        <taxon>Parahaliea</taxon>
    </lineage>
</organism>
<proteinExistence type="predicted"/>
<feature type="transmembrane region" description="Helical" evidence="1">
    <location>
        <begin position="133"/>
        <end position="151"/>
    </location>
</feature>
<name>A0A5C8ZNP9_9GAMM</name>
<dbReference type="RefSeq" id="WP_148065746.1">
    <property type="nucleotide sequence ID" value="NZ_VRYZ01000009.1"/>
</dbReference>
<keyword evidence="1" id="KW-1133">Transmembrane helix</keyword>
<comment type="caution">
    <text evidence="2">The sequence shown here is derived from an EMBL/GenBank/DDBJ whole genome shotgun (WGS) entry which is preliminary data.</text>
</comment>
<evidence type="ECO:0008006" key="4">
    <source>
        <dbReference type="Google" id="ProtNLM"/>
    </source>
</evidence>
<feature type="transmembrane region" description="Helical" evidence="1">
    <location>
        <begin position="46"/>
        <end position="66"/>
    </location>
</feature>
<feature type="transmembrane region" description="Helical" evidence="1">
    <location>
        <begin position="106"/>
        <end position="127"/>
    </location>
</feature>